<dbReference type="InterPro" id="IPR043408">
    <property type="entry name" value="IQCK"/>
</dbReference>
<protein>
    <submittedName>
        <fullName evidence="2">Uncharacterized protein LOC113393938</fullName>
    </submittedName>
</protein>
<keyword evidence="1" id="KW-1185">Reference proteome</keyword>
<evidence type="ECO:0000313" key="1">
    <source>
        <dbReference type="Proteomes" id="UP001652626"/>
    </source>
</evidence>
<dbReference type="PANTHER" id="PTHR34927:SF1">
    <property type="entry name" value="IQ DOMAIN-CONTAINING PROTEIN K"/>
    <property type="match status" value="1"/>
</dbReference>
<accession>A0A8B8HT86</accession>
<organism evidence="1 2">
    <name type="scientific">Vanessa tameamea</name>
    <name type="common">Kamehameha butterfly</name>
    <dbReference type="NCBI Taxonomy" id="334116"/>
    <lineage>
        <taxon>Eukaryota</taxon>
        <taxon>Metazoa</taxon>
        <taxon>Ecdysozoa</taxon>
        <taxon>Arthropoda</taxon>
        <taxon>Hexapoda</taxon>
        <taxon>Insecta</taxon>
        <taxon>Pterygota</taxon>
        <taxon>Neoptera</taxon>
        <taxon>Endopterygota</taxon>
        <taxon>Lepidoptera</taxon>
        <taxon>Glossata</taxon>
        <taxon>Ditrysia</taxon>
        <taxon>Papilionoidea</taxon>
        <taxon>Nymphalidae</taxon>
        <taxon>Nymphalinae</taxon>
        <taxon>Vanessa</taxon>
    </lineage>
</organism>
<dbReference type="RefSeq" id="XP_026486846.2">
    <property type="nucleotide sequence ID" value="XM_026631061.2"/>
</dbReference>
<dbReference type="Proteomes" id="UP001652626">
    <property type="component" value="Chromosome 16"/>
</dbReference>
<evidence type="ECO:0000313" key="2">
    <source>
        <dbReference type="RefSeq" id="XP_026486846.2"/>
    </source>
</evidence>
<name>A0A8B8HT86_VANTA</name>
<dbReference type="PANTHER" id="PTHR34927">
    <property type="entry name" value="IQ DOMAIN-CONTAINING PROTEIN K"/>
    <property type="match status" value="1"/>
</dbReference>
<dbReference type="AlphaFoldDB" id="A0A8B8HT86"/>
<dbReference type="GeneID" id="113393938"/>
<gene>
    <name evidence="2" type="primary">LOC113393938</name>
</gene>
<proteinExistence type="predicted"/>
<sequence length="237" mass="28185">MAGKGTDRKGKAKEIKSTLNDLGENLAAFTLPDSLPCSEIEFPILIKKTNKAKWTEIIEESNRNLKDIENYVESIKEPLDKTPFLKTEYDYIKDKIFVYLIPALEETLFKAELWDALKSQKCFFNGIDHIVQILWNNNPRNPERKLHNLHLFNMPWVREHLKKKPRPYYPKSWLWTEEYAATLIQKTIRQYFVQREEEVQEMREFWKKLDIEHGRSDLETNPYLAKKFASQQGVHKI</sequence>
<reference evidence="2" key="1">
    <citation type="submission" date="2025-08" db="UniProtKB">
        <authorList>
            <consortium name="RefSeq"/>
        </authorList>
    </citation>
    <scope>IDENTIFICATION</scope>
    <source>
        <tissue evidence="2">Whole body</tissue>
    </source>
</reference>
<dbReference type="OrthoDB" id="2155538at2759"/>
<dbReference type="OMA" id="FNMPWVR"/>